<accession>A0A1Y1WG80</accession>
<keyword evidence="1" id="KW-1133">Transmembrane helix</keyword>
<keyword evidence="1" id="KW-0812">Transmembrane</keyword>
<comment type="caution">
    <text evidence="2">The sequence shown here is derived from an EMBL/GenBank/DDBJ whole genome shotgun (WGS) entry which is preliminary data.</text>
</comment>
<proteinExistence type="predicted"/>
<protein>
    <submittedName>
        <fullName evidence="2">Uncharacterized protein</fullName>
    </submittedName>
</protein>
<name>A0A1Y1WG80_9FUNG</name>
<evidence type="ECO:0000256" key="1">
    <source>
        <dbReference type="SAM" id="Phobius"/>
    </source>
</evidence>
<reference evidence="2 3" key="1">
    <citation type="submission" date="2016-07" db="EMBL/GenBank/DDBJ databases">
        <title>Pervasive Adenine N6-methylation of Active Genes in Fungi.</title>
        <authorList>
            <consortium name="DOE Joint Genome Institute"/>
            <person name="Mondo S.J."/>
            <person name="Dannebaum R.O."/>
            <person name="Kuo R.C."/>
            <person name="Labutti K."/>
            <person name="Haridas S."/>
            <person name="Kuo A."/>
            <person name="Salamov A."/>
            <person name="Ahrendt S.R."/>
            <person name="Lipzen A."/>
            <person name="Sullivan W."/>
            <person name="Andreopoulos W.B."/>
            <person name="Clum A."/>
            <person name="Lindquist E."/>
            <person name="Daum C."/>
            <person name="Ramamoorthy G.K."/>
            <person name="Gryganskyi A."/>
            <person name="Culley D."/>
            <person name="Magnuson J.K."/>
            <person name="James T.Y."/>
            <person name="O'Malley M.A."/>
            <person name="Stajich J.E."/>
            <person name="Spatafora J.W."/>
            <person name="Visel A."/>
            <person name="Grigoriev I.V."/>
        </authorList>
    </citation>
    <scope>NUCLEOTIDE SEQUENCE [LARGE SCALE GENOMIC DNA]</scope>
    <source>
        <strain evidence="2 3">ATCC 12442</strain>
    </source>
</reference>
<evidence type="ECO:0000313" key="3">
    <source>
        <dbReference type="Proteomes" id="UP000193922"/>
    </source>
</evidence>
<dbReference type="EMBL" id="MCFD01000003">
    <property type="protein sequence ID" value="ORX72482.1"/>
    <property type="molecule type" value="Genomic_DNA"/>
</dbReference>
<feature type="transmembrane region" description="Helical" evidence="1">
    <location>
        <begin position="28"/>
        <end position="48"/>
    </location>
</feature>
<dbReference type="GeneID" id="63803600"/>
<dbReference type="AlphaFoldDB" id="A0A1Y1WG80"/>
<evidence type="ECO:0000313" key="2">
    <source>
        <dbReference type="EMBL" id="ORX72482.1"/>
    </source>
</evidence>
<keyword evidence="1" id="KW-0472">Membrane</keyword>
<sequence>MLNTYIRYLCKKLGSGCHNKRHSAAKQMIHSLIVHILAQFWSLCIYLFQTYAYALLSPNHISRTG</sequence>
<organism evidence="2 3">
    <name type="scientific">Linderina pennispora</name>
    <dbReference type="NCBI Taxonomy" id="61395"/>
    <lineage>
        <taxon>Eukaryota</taxon>
        <taxon>Fungi</taxon>
        <taxon>Fungi incertae sedis</taxon>
        <taxon>Zoopagomycota</taxon>
        <taxon>Kickxellomycotina</taxon>
        <taxon>Kickxellomycetes</taxon>
        <taxon>Kickxellales</taxon>
        <taxon>Kickxellaceae</taxon>
        <taxon>Linderina</taxon>
    </lineage>
</organism>
<dbReference type="RefSeq" id="XP_040745906.1">
    <property type="nucleotide sequence ID" value="XM_040886952.1"/>
</dbReference>
<keyword evidence="3" id="KW-1185">Reference proteome</keyword>
<gene>
    <name evidence="2" type="ORF">DL89DRAFT_266059</name>
</gene>
<dbReference type="Proteomes" id="UP000193922">
    <property type="component" value="Unassembled WGS sequence"/>
</dbReference>